<gene>
    <name evidence="3" type="ORF">AWM79_10040</name>
</gene>
<keyword evidence="3" id="KW-0378">Hydrolase</keyword>
<protein>
    <submittedName>
        <fullName evidence="3">Carbon-nitrogen hydrolase</fullName>
    </submittedName>
</protein>
<dbReference type="AlphaFoldDB" id="A0A0X1T0N4"/>
<dbReference type="EMBL" id="CP014135">
    <property type="protein sequence ID" value="AMB85618.1"/>
    <property type="molecule type" value="Genomic_DNA"/>
</dbReference>
<keyword evidence="4" id="KW-1185">Reference proteome</keyword>
<dbReference type="Proteomes" id="UP000063229">
    <property type="component" value="Chromosome"/>
</dbReference>
<dbReference type="InterPro" id="IPR001110">
    <property type="entry name" value="UPF0012_CS"/>
</dbReference>
<dbReference type="Pfam" id="PF00795">
    <property type="entry name" value="CN_hydrolase"/>
    <property type="match status" value="1"/>
</dbReference>
<dbReference type="PROSITE" id="PS50263">
    <property type="entry name" value="CN_HYDROLASE"/>
    <property type="match status" value="1"/>
</dbReference>
<dbReference type="RefSeq" id="WP_060782743.1">
    <property type="nucleotide sequence ID" value="NZ_CP014135.1"/>
</dbReference>
<dbReference type="PANTHER" id="PTHR23088:SF27">
    <property type="entry name" value="DEAMINATED GLUTATHIONE AMIDASE"/>
    <property type="match status" value="1"/>
</dbReference>
<proteinExistence type="inferred from homology"/>
<dbReference type="GO" id="GO:0016787">
    <property type="term" value="F:hydrolase activity"/>
    <property type="evidence" value="ECO:0007669"/>
    <property type="project" value="UniProtKB-KW"/>
</dbReference>
<dbReference type="InterPro" id="IPR044083">
    <property type="entry name" value="RamA-like"/>
</dbReference>
<dbReference type="STRING" id="46677.AWM79_10040"/>
<reference evidence="3 4" key="1">
    <citation type="submission" date="2016-01" db="EMBL/GenBank/DDBJ databases">
        <authorList>
            <person name="McClelland M."/>
            <person name="Jain A."/>
            <person name="Saraogi P."/>
            <person name="Mendelson R."/>
            <person name="Westerman R."/>
            <person name="SanMiguel P."/>
            <person name="Csonka L."/>
        </authorList>
    </citation>
    <scope>NUCLEOTIDE SEQUENCE [LARGE SCALE GENOMIC DNA]</scope>
    <source>
        <strain evidence="3 4">NCPPB 2472</strain>
    </source>
</reference>
<dbReference type="CDD" id="cd07576">
    <property type="entry name" value="R-amidase_like"/>
    <property type="match status" value="1"/>
</dbReference>
<name>A0A0X1T0N4_PSEAA</name>
<feature type="domain" description="CN hydrolase" evidence="2">
    <location>
        <begin position="1"/>
        <end position="234"/>
    </location>
</feature>
<sequence length="273" mass="29768">MKVELAQLAGRDNDTAYNLGRALAAIAACAADTQLIVFPETHLMGFPSAEAVAGIAEPLDGPTVRAVQQAARERNLAVVIGMAENDHGRFYNTTLMITPQGIALRYRKTHLWASDRGVFNPGDRYVTCEWNGVRVGLLICYDIEFPETARALAQLGAQLLIVTNGNMDPYGPTHRTAIMARAQENQAFALMVNRVGEGDGDLLFAGGSALVDPFGVLLMEAGREEGQFSVELDLSQLAAARRDYRYLDDQRLRLPGEVIEHANGVRELLIAQD</sequence>
<evidence type="ECO:0000259" key="2">
    <source>
        <dbReference type="PROSITE" id="PS50263"/>
    </source>
</evidence>
<evidence type="ECO:0000313" key="3">
    <source>
        <dbReference type="EMBL" id="AMB85618.1"/>
    </source>
</evidence>
<comment type="similarity">
    <text evidence="1">Belongs to the carbon-nitrogen hydrolase superfamily. NIT1/NIT2 family.</text>
</comment>
<organism evidence="3 4">
    <name type="scientific">Pseudomonas agarici</name>
    <dbReference type="NCBI Taxonomy" id="46677"/>
    <lineage>
        <taxon>Bacteria</taxon>
        <taxon>Pseudomonadati</taxon>
        <taxon>Pseudomonadota</taxon>
        <taxon>Gammaproteobacteria</taxon>
        <taxon>Pseudomonadales</taxon>
        <taxon>Pseudomonadaceae</taxon>
        <taxon>Pseudomonas</taxon>
    </lineage>
</organism>
<evidence type="ECO:0000256" key="1">
    <source>
        <dbReference type="ARBA" id="ARBA00010613"/>
    </source>
</evidence>
<dbReference type="KEGG" id="pagb:AWM79_10040"/>
<dbReference type="InterPro" id="IPR003010">
    <property type="entry name" value="C-N_Hydrolase"/>
</dbReference>
<dbReference type="Gene3D" id="3.60.110.10">
    <property type="entry name" value="Carbon-nitrogen hydrolase"/>
    <property type="match status" value="1"/>
</dbReference>
<dbReference type="PROSITE" id="PS01227">
    <property type="entry name" value="UPF0012"/>
    <property type="match status" value="1"/>
</dbReference>
<dbReference type="SUPFAM" id="SSF56317">
    <property type="entry name" value="Carbon-nitrogen hydrolase"/>
    <property type="match status" value="1"/>
</dbReference>
<accession>A0A0X1T0N4</accession>
<dbReference type="InterPro" id="IPR036526">
    <property type="entry name" value="C-N_Hydrolase_sf"/>
</dbReference>
<dbReference type="PANTHER" id="PTHR23088">
    <property type="entry name" value="NITRILASE-RELATED"/>
    <property type="match status" value="1"/>
</dbReference>
<evidence type="ECO:0000313" key="4">
    <source>
        <dbReference type="Proteomes" id="UP000063229"/>
    </source>
</evidence>